<keyword evidence="3" id="KW-1185">Reference proteome</keyword>
<gene>
    <name evidence="2" type="ORF">NM686_000085</name>
</gene>
<reference evidence="2" key="1">
    <citation type="submission" date="2022-11" db="EMBL/GenBank/DDBJ databases">
        <title>Methylomonas rapida sp. nov., Carotenoid-Producing Obligate Methanotrophs with High Growth Characteristics and Biotechnological Potential.</title>
        <authorList>
            <person name="Tikhonova E.N."/>
            <person name="Suleimanov R.Z."/>
            <person name="Miroshnikov K."/>
            <person name="Oshkin I.Y."/>
            <person name="Belova S.E."/>
            <person name="Danilova O.V."/>
            <person name="Ashikhmin A."/>
            <person name="Konopkin A."/>
            <person name="But S.Y."/>
            <person name="Khmelenina V.N."/>
            <person name="Kuznetsov N."/>
            <person name="Pimenov N.V."/>
            <person name="Dedysh S.N."/>
        </authorList>
    </citation>
    <scope>NUCLEOTIDE SEQUENCE</scope>
    <source>
        <strain evidence="2">MP1</strain>
    </source>
</reference>
<sequence>MKEIIILYGAAITVSVGFLTAWLNSRAQVNTAKITAEKDKQLQLNEIYFRSVEKEVETKLSELEKMYETLLCIELENSKTMSYMQSSNSLDIEEFRSRYISNCKKLHEIQAKIAIRFPRMIEETNKIYSQANVFWGNQENLLRTDIKNNPERYQSLCDKIHEVSYVISDLTSSLKSKIVEEAEFIQQRLVTELTSV</sequence>
<accession>A0ABY7GIP1</accession>
<dbReference type="EMBL" id="CP113517">
    <property type="protein sequence ID" value="WAR44942.1"/>
    <property type="molecule type" value="Genomic_DNA"/>
</dbReference>
<feature type="transmembrane region" description="Helical" evidence="1">
    <location>
        <begin position="6"/>
        <end position="23"/>
    </location>
</feature>
<organism evidence="2 3">
    <name type="scientific">Methylomonas rapida</name>
    <dbReference type="NCBI Taxonomy" id="2963939"/>
    <lineage>
        <taxon>Bacteria</taxon>
        <taxon>Pseudomonadati</taxon>
        <taxon>Pseudomonadota</taxon>
        <taxon>Gammaproteobacteria</taxon>
        <taxon>Methylococcales</taxon>
        <taxon>Methylococcaceae</taxon>
        <taxon>Methylomonas</taxon>
    </lineage>
</organism>
<dbReference type="Proteomes" id="UP001162780">
    <property type="component" value="Chromosome"/>
</dbReference>
<dbReference type="RefSeq" id="WP_255189910.1">
    <property type="nucleotide sequence ID" value="NZ_CP113517.1"/>
</dbReference>
<proteinExistence type="predicted"/>
<evidence type="ECO:0000256" key="1">
    <source>
        <dbReference type="SAM" id="Phobius"/>
    </source>
</evidence>
<keyword evidence="1" id="KW-1133">Transmembrane helix</keyword>
<evidence type="ECO:0000313" key="2">
    <source>
        <dbReference type="EMBL" id="WAR44942.1"/>
    </source>
</evidence>
<keyword evidence="1" id="KW-0812">Transmembrane</keyword>
<keyword evidence="1" id="KW-0472">Membrane</keyword>
<name>A0ABY7GIP1_9GAMM</name>
<protein>
    <submittedName>
        <fullName evidence="2">Uncharacterized protein</fullName>
    </submittedName>
</protein>
<evidence type="ECO:0000313" key="3">
    <source>
        <dbReference type="Proteomes" id="UP001162780"/>
    </source>
</evidence>